<dbReference type="EMBL" id="JAKEVY010000001">
    <property type="protein sequence ID" value="MCF1714003.1"/>
    <property type="molecule type" value="Genomic_DNA"/>
</dbReference>
<keyword evidence="1" id="KW-0732">Signal</keyword>
<name>A0ABS9BFU6_9BACT</name>
<feature type="signal peptide" evidence="1">
    <location>
        <begin position="1"/>
        <end position="20"/>
    </location>
</feature>
<accession>A0ABS9BFU6</accession>
<evidence type="ECO:0000313" key="2">
    <source>
        <dbReference type="EMBL" id="MCF1714003.1"/>
    </source>
</evidence>
<dbReference type="Proteomes" id="UP001200145">
    <property type="component" value="Unassembled WGS sequence"/>
</dbReference>
<comment type="caution">
    <text evidence="2">The sequence shown here is derived from an EMBL/GenBank/DDBJ whole genome shotgun (WGS) entry which is preliminary data.</text>
</comment>
<sequence length="69" mass="6763">MKTVLLVIGLTACMVACSNGSDSSGTTVDSTAIQAATDSAARVARDAAKAIDSTVQAALDSTAVDSSAQ</sequence>
<proteinExistence type="predicted"/>
<dbReference type="RefSeq" id="WP_234864530.1">
    <property type="nucleotide sequence ID" value="NZ_JAKEVY010000001.1"/>
</dbReference>
<evidence type="ECO:0000256" key="1">
    <source>
        <dbReference type="SAM" id="SignalP"/>
    </source>
</evidence>
<evidence type="ECO:0008006" key="4">
    <source>
        <dbReference type="Google" id="ProtNLM"/>
    </source>
</evidence>
<reference evidence="2 3" key="1">
    <citation type="submission" date="2022-01" db="EMBL/GenBank/DDBJ databases">
        <title>Flavihumibacter sp. nov., isolated from sediment of a river.</title>
        <authorList>
            <person name="Liu H."/>
        </authorList>
    </citation>
    <scope>NUCLEOTIDE SEQUENCE [LARGE SCALE GENOMIC DNA]</scope>
    <source>
        <strain evidence="2 3">RY-1</strain>
    </source>
</reference>
<gene>
    <name evidence="2" type="ORF">L0U88_05070</name>
</gene>
<evidence type="ECO:0000313" key="3">
    <source>
        <dbReference type="Proteomes" id="UP001200145"/>
    </source>
</evidence>
<protein>
    <recommendedName>
        <fullName evidence="4">Lipoprotein</fullName>
    </recommendedName>
</protein>
<organism evidence="2 3">
    <name type="scientific">Flavihumibacter fluminis</name>
    <dbReference type="NCBI Taxonomy" id="2909236"/>
    <lineage>
        <taxon>Bacteria</taxon>
        <taxon>Pseudomonadati</taxon>
        <taxon>Bacteroidota</taxon>
        <taxon>Chitinophagia</taxon>
        <taxon>Chitinophagales</taxon>
        <taxon>Chitinophagaceae</taxon>
        <taxon>Flavihumibacter</taxon>
    </lineage>
</organism>
<feature type="chain" id="PRO_5046387522" description="Lipoprotein" evidence="1">
    <location>
        <begin position="21"/>
        <end position="69"/>
    </location>
</feature>
<keyword evidence="3" id="KW-1185">Reference proteome</keyword>